<comment type="caution">
    <text evidence="5">The sequence shown here is derived from an EMBL/GenBank/DDBJ whole genome shotgun (WGS) entry which is preliminary data.</text>
</comment>
<keyword evidence="2" id="KW-0175">Coiled coil</keyword>
<dbReference type="SUPFAM" id="SSF103088">
    <property type="entry name" value="OmpA-like"/>
    <property type="match status" value="1"/>
</dbReference>
<dbReference type="Proteomes" id="UP000218807">
    <property type="component" value="Unassembled WGS sequence"/>
</dbReference>
<reference evidence="5 6" key="1">
    <citation type="submission" date="2017-09" db="EMBL/GenBank/DDBJ databases">
        <title>Comparative genomics of rhizobia isolated from Phaseolus vulgaris in China.</title>
        <authorList>
            <person name="Tong W."/>
        </authorList>
    </citation>
    <scope>NUCLEOTIDE SEQUENCE [LARGE SCALE GENOMIC DNA]</scope>
    <source>
        <strain evidence="5 6">L101</strain>
    </source>
</reference>
<dbReference type="GO" id="GO:0016020">
    <property type="term" value="C:membrane"/>
    <property type="evidence" value="ECO:0007669"/>
    <property type="project" value="UniProtKB-UniRule"/>
</dbReference>
<keyword evidence="6" id="KW-1185">Reference proteome</keyword>
<gene>
    <name evidence="5" type="ORF">CPT34_29465</name>
</gene>
<evidence type="ECO:0000256" key="2">
    <source>
        <dbReference type="SAM" id="Coils"/>
    </source>
</evidence>
<dbReference type="AlphaFoldDB" id="A0A2A5KKM2"/>
<evidence type="ECO:0000313" key="6">
    <source>
        <dbReference type="Proteomes" id="UP000218807"/>
    </source>
</evidence>
<dbReference type="Gene3D" id="3.30.1330.60">
    <property type="entry name" value="OmpA-like domain"/>
    <property type="match status" value="1"/>
</dbReference>
<feature type="coiled-coil region" evidence="2">
    <location>
        <begin position="49"/>
        <end position="104"/>
    </location>
</feature>
<evidence type="ECO:0000256" key="1">
    <source>
        <dbReference type="PROSITE-ProRule" id="PRU00473"/>
    </source>
</evidence>
<dbReference type="InterPro" id="IPR006665">
    <property type="entry name" value="OmpA-like"/>
</dbReference>
<name>A0A2A5KKM2_9HYPH</name>
<sequence>MAVTSEPSSHLEHKGYNRGLILGLTMAESMLLLVFCLLLVAAAIINNERTRALNDQKSLQQQVAAAQQELAVVKLEREDLRQKLQIAEEKLKQAQEQLQALTLASVDREKFEKEWRDLQLAKQELQKWKDSGVTVEKVEEFQKTLVVLRENQLPEDAAALSARLKELKAAETSLAASKPHEWPPIINLSEADGNYFRSGSAELEAAFEAKLRGTVSDQIADALQKYQVDVIEVVGHTDEQPVSRRGSNLDQTVMDVLDGKKSIAGVVPADNAGLGLARAVSVANALKSEGKLRGATILPLSAAQLILPGDVVTTGQAGAEETRRRIEIRIRRRNQEQQVAE</sequence>
<dbReference type="InterPro" id="IPR036737">
    <property type="entry name" value="OmpA-like_sf"/>
</dbReference>
<dbReference type="EMBL" id="NXDM01000041">
    <property type="protein sequence ID" value="PCK77545.1"/>
    <property type="molecule type" value="Genomic_DNA"/>
</dbReference>
<keyword evidence="3" id="KW-0812">Transmembrane</keyword>
<dbReference type="RefSeq" id="WP_096764829.1">
    <property type="nucleotide sequence ID" value="NZ_NXDM01000041.1"/>
</dbReference>
<feature type="transmembrane region" description="Helical" evidence="3">
    <location>
        <begin position="20"/>
        <end position="45"/>
    </location>
</feature>
<keyword evidence="1 3" id="KW-0472">Membrane</keyword>
<feature type="domain" description="OmpA-like" evidence="4">
    <location>
        <begin position="183"/>
        <end position="334"/>
    </location>
</feature>
<evidence type="ECO:0000313" key="5">
    <source>
        <dbReference type="EMBL" id="PCK77545.1"/>
    </source>
</evidence>
<organism evidence="5 6">
    <name type="scientific">Rhizobium sophoriradicis</name>
    <dbReference type="NCBI Taxonomy" id="1535245"/>
    <lineage>
        <taxon>Bacteria</taxon>
        <taxon>Pseudomonadati</taxon>
        <taxon>Pseudomonadota</taxon>
        <taxon>Alphaproteobacteria</taxon>
        <taxon>Hyphomicrobiales</taxon>
        <taxon>Rhizobiaceae</taxon>
        <taxon>Rhizobium/Agrobacterium group</taxon>
        <taxon>Rhizobium</taxon>
    </lineage>
</organism>
<keyword evidence="3" id="KW-1133">Transmembrane helix</keyword>
<evidence type="ECO:0000256" key="3">
    <source>
        <dbReference type="SAM" id="Phobius"/>
    </source>
</evidence>
<protein>
    <recommendedName>
        <fullName evidence="4">OmpA-like domain-containing protein</fullName>
    </recommendedName>
</protein>
<proteinExistence type="predicted"/>
<accession>A0A2A5KKM2</accession>
<evidence type="ECO:0000259" key="4">
    <source>
        <dbReference type="PROSITE" id="PS51123"/>
    </source>
</evidence>
<dbReference type="PROSITE" id="PS51123">
    <property type="entry name" value="OMPA_2"/>
    <property type="match status" value="1"/>
</dbReference>
<dbReference type="Pfam" id="PF00691">
    <property type="entry name" value="OmpA"/>
    <property type="match status" value="1"/>
</dbReference>